<evidence type="ECO:0000259" key="2">
    <source>
        <dbReference type="Pfam" id="PF13407"/>
    </source>
</evidence>
<dbReference type="GO" id="GO:0030288">
    <property type="term" value="C:outer membrane-bounded periplasmic space"/>
    <property type="evidence" value="ECO:0007669"/>
    <property type="project" value="TreeGrafter"/>
</dbReference>
<comment type="subcellular location">
    <subcellularLocation>
        <location evidence="1">Cell envelope</location>
    </subcellularLocation>
</comment>
<dbReference type="KEGG" id="hhl:Halha_0009"/>
<protein>
    <submittedName>
        <fullName evidence="3">ABC-type sugar transport system, periplasmic component</fullName>
    </submittedName>
</protein>
<evidence type="ECO:0000313" key="4">
    <source>
        <dbReference type="Proteomes" id="UP000010880"/>
    </source>
</evidence>
<dbReference type="InterPro" id="IPR050555">
    <property type="entry name" value="Bact_Solute-Bind_Prot2"/>
</dbReference>
<dbReference type="AlphaFoldDB" id="L0K431"/>
<dbReference type="InterPro" id="IPR025997">
    <property type="entry name" value="SBP_2_dom"/>
</dbReference>
<dbReference type="Pfam" id="PF13407">
    <property type="entry name" value="Peripla_BP_4"/>
    <property type="match status" value="1"/>
</dbReference>
<keyword evidence="3" id="KW-0813">Transport</keyword>
<dbReference type="RefSeq" id="WP_015325775.1">
    <property type="nucleotide sequence ID" value="NC_019978.1"/>
</dbReference>
<dbReference type="GO" id="GO:0030246">
    <property type="term" value="F:carbohydrate binding"/>
    <property type="evidence" value="ECO:0007669"/>
    <property type="project" value="TreeGrafter"/>
</dbReference>
<dbReference type="Gene3D" id="3.40.50.2300">
    <property type="match status" value="2"/>
</dbReference>
<dbReference type="PANTHER" id="PTHR30036">
    <property type="entry name" value="D-XYLOSE-BINDING PERIPLASMIC PROTEIN"/>
    <property type="match status" value="1"/>
</dbReference>
<reference evidence="4" key="1">
    <citation type="submission" date="2012-02" db="EMBL/GenBank/DDBJ databases">
        <title>The complete genome of Halobacteroides halobius DSM 5150.</title>
        <authorList>
            <person name="Lucas S."/>
            <person name="Copeland A."/>
            <person name="Lapidus A."/>
            <person name="Glavina del Rio T."/>
            <person name="Dalin E."/>
            <person name="Tice H."/>
            <person name="Bruce D."/>
            <person name="Goodwin L."/>
            <person name="Pitluck S."/>
            <person name="Peters L."/>
            <person name="Mikhailova N."/>
            <person name="Gu W."/>
            <person name="Kyrpides N."/>
            <person name="Mavromatis K."/>
            <person name="Ivanova N."/>
            <person name="Brettin T."/>
            <person name="Detter J.C."/>
            <person name="Han C."/>
            <person name="Larimer F."/>
            <person name="Land M."/>
            <person name="Hauser L."/>
            <person name="Markowitz V."/>
            <person name="Cheng J.-F."/>
            <person name="Hugenholtz P."/>
            <person name="Woyke T."/>
            <person name="Wu D."/>
            <person name="Tindall B."/>
            <person name="Pomrenke H."/>
            <person name="Brambilla E."/>
            <person name="Klenk H.-P."/>
            <person name="Eisen J.A."/>
        </authorList>
    </citation>
    <scope>NUCLEOTIDE SEQUENCE [LARGE SCALE GENOMIC DNA]</scope>
    <source>
        <strain evidence="4">ATCC 35273 / DSM 5150 / MD-1</strain>
    </source>
</reference>
<sequence length="334" mass="38010">MKRLYVILILFTVVTIGCNLNIERINPLTSSSPKKEITIGVSIASTRPNITEIIKKAFIKDRNKQNINILWQKNSDSIKKQKEDVISLIKQEVDIIIIKLLKINQQSKEIIKLINENSIPVVALDKLPPNTKVAAYVSANNFKVGKSQAQYLIDQINKKGNILILKGDKDDKKAQDITAGNKTILKKHKKIKIIKEKWHNNWSEQLANLTVRQTIKENKKIKAILANSDQLALEAIKVLQKEKINKEIIVIGANASKKGTIALIKGDMSSTVDQMPYIRGLNALKVATFIARKEKWNWDGIIKNGKYNIKLITTPIKLINKYNVKRLKKRWQDL</sequence>
<keyword evidence="3" id="KW-0762">Sugar transport</keyword>
<proteinExistence type="predicted"/>
<dbReference type="EMBL" id="CP003359">
    <property type="protein sequence ID" value="AGB40047.1"/>
    <property type="molecule type" value="Genomic_DNA"/>
</dbReference>
<dbReference type="eggNOG" id="COG1879">
    <property type="taxonomic scope" value="Bacteria"/>
</dbReference>
<dbReference type="HOGENOM" id="CLU_830974_0_0_9"/>
<accession>L0K431</accession>
<organism evidence="3 4">
    <name type="scientific">Halobacteroides halobius (strain ATCC 35273 / DSM 5150 / MD-1)</name>
    <dbReference type="NCBI Taxonomy" id="748449"/>
    <lineage>
        <taxon>Bacteria</taxon>
        <taxon>Bacillati</taxon>
        <taxon>Bacillota</taxon>
        <taxon>Clostridia</taxon>
        <taxon>Halanaerobiales</taxon>
        <taxon>Halobacteroidaceae</taxon>
        <taxon>Halobacteroides</taxon>
    </lineage>
</organism>
<dbReference type="InterPro" id="IPR028082">
    <property type="entry name" value="Peripla_BP_I"/>
</dbReference>
<dbReference type="STRING" id="748449.Halha_0009"/>
<evidence type="ECO:0000256" key="1">
    <source>
        <dbReference type="ARBA" id="ARBA00004196"/>
    </source>
</evidence>
<dbReference type="OrthoDB" id="1804063at2"/>
<dbReference type="SUPFAM" id="SSF53822">
    <property type="entry name" value="Periplasmic binding protein-like I"/>
    <property type="match status" value="1"/>
</dbReference>
<feature type="domain" description="Periplasmic binding protein" evidence="2">
    <location>
        <begin position="57"/>
        <end position="294"/>
    </location>
</feature>
<evidence type="ECO:0000313" key="3">
    <source>
        <dbReference type="EMBL" id="AGB40047.1"/>
    </source>
</evidence>
<name>L0K431_HALHC</name>
<dbReference type="PROSITE" id="PS51257">
    <property type="entry name" value="PROKAR_LIPOPROTEIN"/>
    <property type="match status" value="1"/>
</dbReference>
<gene>
    <name evidence="3" type="ordered locus">Halha_0009</name>
</gene>
<dbReference type="Proteomes" id="UP000010880">
    <property type="component" value="Chromosome"/>
</dbReference>
<keyword evidence="4" id="KW-1185">Reference proteome</keyword>